<sequence length="297" mass="32138">MKTAAFTDKMILVRGGGDLATGVIHKLHQSGYQVLILECDRPSAIRRHVAFCEAVYDGTAEVEGVVCRRITENDIRTQCRKCWAQGEIPLLTDTHGKYIRELEPEAVIDAILAKKNLGTSRDMAPLTVGLGPGFTAGEDVDYVIETMRGHNLGRIIKKGSALPNTGVPGLIAGIGKERVIHSPAAGNMKNICQIADLVEKDQVIAMVGDTPVKATISGVIRGLIRDGYPVFEGMKIADIDPRAEQKKNCFTISDKARCIAGGVLEVLLSCGVLPGTEKNMRNEDLWPIQSLAPLKEI</sequence>
<name>A0AAW4W723_9FIRM</name>
<dbReference type="AlphaFoldDB" id="A0AAW4W723"/>
<accession>A0AAW4W723</accession>
<organism evidence="1 2">
    <name type="scientific">Blautia fusiformis</name>
    <dbReference type="NCBI Taxonomy" id="2881264"/>
    <lineage>
        <taxon>Bacteria</taxon>
        <taxon>Bacillati</taxon>
        <taxon>Bacillota</taxon>
        <taxon>Clostridia</taxon>
        <taxon>Lachnospirales</taxon>
        <taxon>Lachnospiraceae</taxon>
        <taxon>Blautia</taxon>
    </lineage>
</organism>
<evidence type="ECO:0000313" key="1">
    <source>
        <dbReference type="EMBL" id="MCC2227108.1"/>
    </source>
</evidence>
<dbReference type="NCBIfam" id="TIGR03309">
    <property type="entry name" value="matur_yqeB"/>
    <property type="match status" value="1"/>
</dbReference>
<reference evidence="1 2" key="1">
    <citation type="submission" date="2021-10" db="EMBL/GenBank/DDBJ databases">
        <title>Anaerobic single-cell dispensing facilitates the cultivation of human gut bacteria.</title>
        <authorList>
            <person name="Afrizal A."/>
        </authorList>
    </citation>
    <scope>NUCLEOTIDE SEQUENCE [LARGE SCALE GENOMIC DNA]</scope>
    <source>
        <strain evidence="1 2">CLA-AA-H217</strain>
    </source>
</reference>
<comment type="caution">
    <text evidence="1">The sequence shown here is derived from an EMBL/GenBank/DDBJ whole genome shotgun (WGS) entry which is preliminary data.</text>
</comment>
<dbReference type="InterPro" id="IPR017695">
    <property type="entry name" value="Se-dep_Mo_hydrolase_YqeB"/>
</dbReference>
<keyword evidence="2" id="KW-1185">Reference proteome</keyword>
<dbReference type="Proteomes" id="UP001198612">
    <property type="component" value="Unassembled WGS sequence"/>
</dbReference>
<dbReference type="EMBL" id="JAJEQQ010000005">
    <property type="protein sequence ID" value="MCC2227108.1"/>
    <property type="molecule type" value="Genomic_DNA"/>
</dbReference>
<evidence type="ECO:0000313" key="2">
    <source>
        <dbReference type="Proteomes" id="UP001198612"/>
    </source>
</evidence>
<proteinExistence type="predicted"/>
<gene>
    <name evidence="1" type="ORF">LKD40_04715</name>
</gene>
<protein>
    <submittedName>
        <fullName evidence="1">EF2563 family selenium-dependent molybdenum hydroxylase system protein</fullName>
    </submittedName>
</protein>